<dbReference type="HOGENOM" id="CLU_1626905_0_0_1"/>
<dbReference type="RefSeq" id="XP_014562306.1">
    <property type="nucleotide sequence ID" value="XM_014706820.1"/>
</dbReference>
<dbReference type="PANTHER" id="PTHR35896">
    <property type="entry name" value="IG-LIKE DOMAIN-CONTAINING PROTEIN"/>
    <property type="match status" value="1"/>
</dbReference>
<dbReference type="PANTHER" id="PTHR35896:SF3">
    <property type="entry name" value="MAJOR FACILITATOR SUPERFAMILY TRANSPORTER"/>
    <property type="match status" value="1"/>
</dbReference>
<reference evidence="1" key="2">
    <citation type="submission" date="2014-01" db="EMBL/GenBank/DDBJ databases">
        <authorList>
            <consortium name="DOE Joint Genome Institute"/>
            <person name="Ohm R.A."/>
            <person name="Condon B.J."/>
            <person name="Leng Y."/>
            <person name="Wu D."/>
            <person name="Bushley K.E."/>
            <person name="Otillar R."/>
            <person name="Martin J."/>
            <person name="Schackwitz W."/>
            <person name="Grimwood J."/>
            <person name="MohdZainudin N."/>
            <person name="Xue C."/>
            <person name="Wang R."/>
            <person name="Manning V.A."/>
            <person name="Dhillon B."/>
            <person name="Tu Z.J."/>
            <person name="Steffenson B.J."/>
            <person name="Salamov A."/>
            <person name="Sun H."/>
            <person name="Lowry S."/>
            <person name="LaButti K."/>
            <person name="Han J."/>
            <person name="Copeland A."/>
            <person name="Lindquist E."/>
            <person name="Barry K."/>
            <person name="Schmutz J."/>
            <person name="Baker S."/>
            <person name="Ciuffetti L.M."/>
            <person name="Grigoriev I.V."/>
            <person name="Zhong S."/>
            <person name="Nordberg B.G."/>
            <person name="Cantor M.N."/>
            <person name="Hua S.X."/>
        </authorList>
    </citation>
    <scope>NUCLEOTIDE SEQUENCE</scope>
    <source>
        <strain evidence="1">FI3</strain>
    </source>
</reference>
<dbReference type="InterPro" id="IPR053008">
    <property type="entry name" value="Phomopsin_biosynth_assoc"/>
</dbReference>
<feature type="non-terminal residue" evidence="1">
    <location>
        <position position="1"/>
    </location>
</feature>
<evidence type="ECO:0000313" key="1">
    <source>
        <dbReference type="EMBL" id="EUN32680.1"/>
    </source>
</evidence>
<dbReference type="GeneID" id="26258060"/>
<proteinExistence type="predicted"/>
<dbReference type="AlphaFoldDB" id="W7F3J9"/>
<organism evidence="1">
    <name type="scientific">Bipolaris victoriae (strain FI3)</name>
    <name type="common">Victoria blight of oats agent</name>
    <name type="synonym">Cochliobolus victoriae</name>
    <dbReference type="NCBI Taxonomy" id="930091"/>
    <lineage>
        <taxon>Eukaryota</taxon>
        <taxon>Fungi</taxon>
        <taxon>Dikarya</taxon>
        <taxon>Ascomycota</taxon>
        <taxon>Pezizomycotina</taxon>
        <taxon>Dothideomycetes</taxon>
        <taxon>Pleosporomycetidae</taxon>
        <taxon>Pleosporales</taxon>
        <taxon>Pleosporineae</taxon>
        <taxon>Pleosporaceae</taxon>
        <taxon>Bipolaris</taxon>
    </lineage>
</organism>
<dbReference type="EMBL" id="KI968692">
    <property type="protein sequence ID" value="EUN32680.1"/>
    <property type="molecule type" value="Genomic_DNA"/>
</dbReference>
<name>W7F3J9_BIPV3</name>
<dbReference type="OrthoDB" id="3501153at2759"/>
<protein>
    <submittedName>
        <fullName evidence="1">Uncharacterized protein</fullName>
    </submittedName>
</protein>
<reference evidence="1" key="1">
    <citation type="journal article" date="2013" name="PLoS Genet.">
        <title>Comparative genome structure, secondary metabolite, and effector coding capacity across Cochliobolus pathogens.</title>
        <authorList>
            <person name="Condon B.J."/>
            <person name="Leng Y."/>
            <person name="Wu D."/>
            <person name="Bushley K.E."/>
            <person name="Ohm R.A."/>
            <person name="Otillar R."/>
            <person name="Martin J."/>
            <person name="Schackwitz W."/>
            <person name="Grimwood J."/>
            <person name="MohdZainudin N."/>
            <person name="Xue C."/>
            <person name="Wang R."/>
            <person name="Manning V.A."/>
            <person name="Dhillon B."/>
            <person name="Tu Z.J."/>
            <person name="Steffenson B.J."/>
            <person name="Salamov A."/>
            <person name="Sun H."/>
            <person name="Lowry S."/>
            <person name="LaButti K."/>
            <person name="Han J."/>
            <person name="Copeland A."/>
            <person name="Lindquist E."/>
            <person name="Barry K."/>
            <person name="Schmutz J."/>
            <person name="Baker S.E."/>
            <person name="Ciuffetti L.M."/>
            <person name="Grigoriev I.V."/>
            <person name="Zhong S."/>
            <person name="Turgeon B.G."/>
        </authorList>
    </citation>
    <scope>NUCLEOTIDE SEQUENCE [LARGE SCALE GENOMIC DNA]</scope>
    <source>
        <strain evidence="1">FI3</strain>
    </source>
</reference>
<gene>
    <name evidence="1" type="ORF">COCVIDRAFT_84129</name>
</gene>
<sequence>CAPMNTMPEIAKAQGCKWDPLVNVWLSKEAFEESENLSTVEKFLSQGPWHHYLHQNGSGTVKPEYERLLGAWLMKREHLIHCQLTLRQSYFWMSKGYGTTHFFKHTVHCLRFLLDTIFENPPKDLDDIQAFITPFP</sequence>
<accession>W7F3J9</accession>